<protein>
    <submittedName>
        <fullName evidence="1">Uncharacterized protein</fullName>
    </submittedName>
</protein>
<evidence type="ECO:0000313" key="2">
    <source>
        <dbReference type="Proteomes" id="UP000253090"/>
    </source>
</evidence>
<comment type="caution">
    <text evidence="1">The sequence shown here is derived from an EMBL/GenBank/DDBJ whole genome shotgun (WGS) entry which is preliminary data.</text>
</comment>
<evidence type="ECO:0000313" key="1">
    <source>
        <dbReference type="EMBL" id="RCX20355.1"/>
    </source>
</evidence>
<organism evidence="1 2">
    <name type="scientific">Fontibacillus phaseoli</name>
    <dbReference type="NCBI Taxonomy" id="1416533"/>
    <lineage>
        <taxon>Bacteria</taxon>
        <taxon>Bacillati</taxon>
        <taxon>Bacillota</taxon>
        <taxon>Bacilli</taxon>
        <taxon>Bacillales</taxon>
        <taxon>Paenibacillaceae</taxon>
        <taxon>Fontibacillus</taxon>
    </lineage>
</organism>
<dbReference type="Proteomes" id="UP000253090">
    <property type="component" value="Unassembled WGS sequence"/>
</dbReference>
<reference evidence="1 2" key="1">
    <citation type="submission" date="2018-07" db="EMBL/GenBank/DDBJ databases">
        <title>Genomic Encyclopedia of Type Strains, Phase III (KMG-III): the genomes of soil and plant-associated and newly described type strains.</title>
        <authorList>
            <person name="Whitman W."/>
        </authorList>
    </citation>
    <scope>NUCLEOTIDE SEQUENCE [LARGE SCALE GENOMIC DNA]</scope>
    <source>
        <strain evidence="1 2">CECT 8333</strain>
    </source>
</reference>
<accession>A0A369BGH6</accession>
<sequence>MFGFSHPFSENSGDLFAFPFPGKHQGVVHEMKKWDFLLKPVQQQFLKIGPSFVRDPKYRFVRTGVAMNGLHNFDIQLIGRPVDSIIKRADFEPALEIGKSILHPGPYFIIRMHIFFHQQAENTLTDR</sequence>
<dbReference type="AlphaFoldDB" id="A0A369BGH6"/>
<gene>
    <name evidence="1" type="ORF">DFP94_10377</name>
</gene>
<name>A0A369BGH6_9BACL</name>
<dbReference type="EMBL" id="QPJW01000003">
    <property type="protein sequence ID" value="RCX20355.1"/>
    <property type="molecule type" value="Genomic_DNA"/>
</dbReference>
<keyword evidence="2" id="KW-1185">Reference proteome</keyword>
<proteinExistence type="predicted"/>